<evidence type="ECO:0000313" key="7">
    <source>
        <dbReference type="EMBL" id="OZG59140.1"/>
    </source>
</evidence>
<dbReference type="NCBIfam" id="TIGR03062">
    <property type="entry name" value="pip_yhgE_Cterm"/>
    <property type="match status" value="1"/>
</dbReference>
<comment type="caution">
    <text evidence="7">The sequence shown here is derived from an EMBL/GenBank/DDBJ whole genome shotgun (WGS) entry which is preliminary data.</text>
</comment>
<proteinExistence type="predicted"/>
<evidence type="ECO:0000256" key="3">
    <source>
        <dbReference type="ARBA" id="ARBA00022989"/>
    </source>
</evidence>
<dbReference type="RefSeq" id="WP_094661972.1">
    <property type="nucleotide sequence ID" value="NZ_MWWV01000002.1"/>
</dbReference>
<evidence type="ECO:0000256" key="4">
    <source>
        <dbReference type="ARBA" id="ARBA00023136"/>
    </source>
</evidence>
<dbReference type="InterPro" id="IPR017501">
    <property type="entry name" value="Phage_infect_YhgE_C"/>
</dbReference>
<name>A0A261FIZ9_9BIFI</name>
<evidence type="ECO:0000256" key="5">
    <source>
        <dbReference type="SAM" id="Phobius"/>
    </source>
</evidence>
<gene>
    <name evidence="7" type="ORF">BTIS_0293</name>
</gene>
<keyword evidence="4 5" id="KW-0472">Membrane</keyword>
<dbReference type="NCBIfam" id="TIGR03061">
    <property type="entry name" value="pip_yhgE_Nterm"/>
    <property type="match status" value="1"/>
</dbReference>
<dbReference type="Proteomes" id="UP000216444">
    <property type="component" value="Unassembled WGS sequence"/>
</dbReference>
<feature type="transmembrane region" description="Helical" evidence="5">
    <location>
        <begin position="583"/>
        <end position="604"/>
    </location>
</feature>
<feature type="transmembrane region" description="Helical" evidence="5">
    <location>
        <begin position="554"/>
        <end position="577"/>
    </location>
</feature>
<keyword evidence="8" id="KW-1185">Reference proteome</keyword>
<feature type="transmembrane region" description="Helical" evidence="5">
    <location>
        <begin position="780"/>
        <end position="800"/>
    </location>
</feature>
<dbReference type="GO" id="GO:0140359">
    <property type="term" value="F:ABC-type transporter activity"/>
    <property type="evidence" value="ECO:0007669"/>
    <property type="project" value="InterPro"/>
</dbReference>
<feature type="transmembrane region" description="Helical" evidence="5">
    <location>
        <begin position="611"/>
        <end position="632"/>
    </location>
</feature>
<dbReference type="PANTHER" id="PTHR43077:SF10">
    <property type="entry name" value="TRANSPORT PERMEASE PROTEIN"/>
    <property type="match status" value="1"/>
</dbReference>
<dbReference type="InterPro" id="IPR051328">
    <property type="entry name" value="T7SS_ABC-Transporter"/>
</dbReference>
<dbReference type="Gene3D" id="3.40.1710.10">
    <property type="entry name" value="abc type-2 transporter like domain"/>
    <property type="match status" value="1"/>
</dbReference>
<dbReference type="EMBL" id="MWWV01000002">
    <property type="protein sequence ID" value="OZG59140.1"/>
    <property type="molecule type" value="Genomic_DNA"/>
</dbReference>
<comment type="subcellular location">
    <subcellularLocation>
        <location evidence="1">Membrane</location>
        <topology evidence="1">Multi-pass membrane protein</topology>
    </subcellularLocation>
</comment>
<feature type="transmembrane region" description="Helical" evidence="5">
    <location>
        <begin position="750"/>
        <end position="774"/>
    </location>
</feature>
<sequence length="880" mass="93533">MHNVLRVFIRDVKRICAVPFAVFIVLASCFVPGLYAWLNIAANMDPYANTGDVPIAVVNNDAGTMVNGSEMNVGDQTMDALKDNHDLGWRFVDETAAVNGVKSGEYYAAIVIPKDFSADLTSVLQGKFTRPELSYYVNEKVNTLAPRVTQSGAAALEQQINESFVSTVSATVTKTLSEEAGKMNGQLDGTANQLDGKLSEAQSSIVAARGKVDDAQSSITDARATITRSRQSMTGIAGRADALSTSVNDTASSVDSARTGLSAFQHSMNTTIGQVQSGAGSLKGRINGMADTVNGNAADISGRVDASLSTLESANDALGDAIEAMESDPQFADSDALAQAKQHQSDLAAQIEAMRQLNNGIPSAMQAGGKKLSDSLDALNGKADGLSSLSSDASSRIDSALTGVSTQLVGLSGTVGATAESLGRIDADLTQLDTTLESASKVMGQTGKALDRVGASVQRTQADFAVLRASDAWAGVKGLAHVDADQVSSFLASPVGLETREYYPMKNYGTAIAPFFTNLACWAGAFVALTLIRNDADSEGIDALTPKQAFLGRWLLLMVVAVLQGIVIASGNLVIGIQCNVPWAYYLGTIVCSMTYVSIAYSLVMMFRHIGMALSVIFLILQVPGAGGMYPIEMMPHFYRLLYPMLPFTYGVEALRESIGGFYGTDFWTRIWQTSMFAVAFLLVAMLCRPALANLNDLFNRELADTDLVNAQRLEIVSSERNIMITVRKMLADPTWGAGVRRRARKFERLYPHLVRIGFHLIWIIPVVFLIVMMVVGPSIGFLVAWLAMVVVVDIALIILEYIHLHLPRQAHDSTMGAESLLRSVAAAGRAVIADGIAGNAGGSVARHAAGNAGDGGNINEGAGVEANANRTNANGKDVH</sequence>
<feature type="transmembrane region" description="Helical" evidence="5">
    <location>
        <begin position="671"/>
        <end position="692"/>
    </location>
</feature>
<dbReference type="InterPro" id="IPR017500">
    <property type="entry name" value="Phage_infect_YhgE_N"/>
</dbReference>
<reference evidence="7 8" key="1">
    <citation type="journal article" date="2017" name="BMC Genomics">
        <title>Comparative genomic and phylogenomic analyses of the Bifidobacteriaceae family.</title>
        <authorList>
            <person name="Lugli G.A."/>
            <person name="Milani C."/>
            <person name="Turroni F."/>
            <person name="Duranti S."/>
            <person name="Mancabelli L."/>
            <person name="Mangifesta M."/>
            <person name="Ferrario C."/>
            <person name="Modesto M."/>
            <person name="Mattarelli P."/>
            <person name="Jiri K."/>
            <person name="van Sinderen D."/>
            <person name="Ventura M."/>
        </authorList>
    </citation>
    <scope>NUCLEOTIDE SEQUENCE [LARGE SCALE GENOMIC DNA]</scope>
    <source>
        <strain evidence="7 8">DSM 100201</strain>
    </source>
</reference>
<dbReference type="InterPro" id="IPR013525">
    <property type="entry name" value="ABC2_TM"/>
</dbReference>
<keyword evidence="3 5" id="KW-1133">Transmembrane helix</keyword>
<evidence type="ECO:0000256" key="2">
    <source>
        <dbReference type="ARBA" id="ARBA00022692"/>
    </source>
</evidence>
<dbReference type="Pfam" id="PF12698">
    <property type="entry name" value="ABC2_membrane_3"/>
    <property type="match status" value="2"/>
</dbReference>
<feature type="transmembrane region" description="Helical" evidence="5">
    <location>
        <begin position="511"/>
        <end position="533"/>
    </location>
</feature>
<keyword evidence="2 5" id="KW-0812">Transmembrane</keyword>
<evidence type="ECO:0000313" key="8">
    <source>
        <dbReference type="Proteomes" id="UP000216444"/>
    </source>
</evidence>
<feature type="transmembrane region" description="Helical" evidence="5">
    <location>
        <begin position="15"/>
        <end position="38"/>
    </location>
</feature>
<accession>A0A261FIZ9</accession>
<feature type="domain" description="ABC-2 type transporter transmembrane" evidence="6">
    <location>
        <begin position="493"/>
        <end position="685"/>
    </location>
</feature>
<protein>
    <submittedName>
        <fullName evidence="7">YhgE/Pip domain-containing protein</fullName>
    </submittedName>
</protein>
<dbReference type="GO" id="GO:0016020">
    <property type="term" value="C:membrane"/>
    <property type="evidence" value="ECO:0007669"/>
    <property type="project" value="UniProtKB-SubCell"/>
</dbReference>
<dbReference type="PROSITE" id="PS51257">
    <property type="entry name" value="PROKAR_LIPOPROTEIN"/>
    <property type="match status" value="1"/>
</dbReference>
<organism evidence="7 8">
    <name type="scientific">Bifidobacterium tissieri</name>
    <dbReference type="NCBI Taxonomy" id="1630162"/>
    <lineage>
        <taxon>Bacteria</taxon>
        <taxon>Bacillati</taxon>
        <taxon>Actinomycetota</taxon>
        <taxon>Actinomycetes</taxon>
        <taxon>Bifidobacteriales</taxon>
        <taxon>Bifidobacteriaceae</taxon>
        <taxon>Bifidobacterium</taxon>
    </lineage>
</organism>
<feature type="domain" description="ABC-2 type transporter transmembrane" evidence="6">
    <location>
        <begin position="23"/>
        <end position="171"/>
    </location>
</feature>
<dbReference type="AlphaFoldDB" id="A0A261FIZ9"/>
<evidence type="ECO:0000256" key="1">
    <source>
        <dbReference type="ARBA" id="ARBA00004141"/>
    </source>
</evidence>
<evidence type="ECO:0000259" key="6">
    <source>
        <dbReference type="Pfam" id="PF12698"/>
    </source>
</evidence>
<dbReference type="PANTHER" id="PTHR43077">
    <property type="entry name" value="TRANSPORT PERMEASE YVFS-RELATED"/>
    <property type="match status" value="1"/>
</dbReference>